<dbReference type="InterPro" id="IPR023586">
    <property type="entry name" value="Ile-tRNA-ligase_type2"/>
</dbReference>
<evidence type="ECO:0000313" key="16">
    <source>
        <dbReference type="EMBL" id="PAV18753.1"/>
    </source>
</evidence>
<evidence type="ECO:0000259" key="15">
    <source>
        <dbReference type="Pfam" id="PF08264"/>
    </source>
</evidence>
<gene>
    <name evidence="16" type="ORF">PNOK_0559600</name>
</gene>
<evidence type="ECO:0000256" key="13">
    <source>
        <dbReference type="RuleBase" id="RU363035"/>
    </source>
</evidence>
<protein>
    <recommendedName>
        <fullName evidence="12">Isoleucine--tRNA ligase, cytoplasmic</fullName>
        <ecNumber evidence="3">6.1.1.5</ecNumber>
    </recommendedName>
    <alternativeName>
        <fullName evidence="10">Isoleucyl-tRNA synthetase</fullName>
    </alternativeName>
</protein>
<keyword evidence="17" id="KW-1185">Reference proteome</keyword>
<dbReference type="FunFam" id="3.40.50.620:FF:000050">
    <property type="entry name" value="Isoleucyl-tRNA synthetase,cytoplasmic"/>
    <property type="match status" value="1"/>
</dbReference>
<dbReference type="SUPFAM" id="SSF52374">
    <property type="entry name" value="Nucleotidylyl transferase"/>
    <property type="match status" value="1"/>
</dbReference>
<evidence type="ECO:0000259" key="14">
    <source>
        <dbReference type="Pfam" id="PF00133"/>
    </source>
</evidence>
<dbReference type="GO" id="GO:0006428">
    <property type="term" value="P:isoleucyl-tRNA aminoacylation"/>
    <property type="evidence" value="ECO:0007669"/>
    <property type="project" value="InterPro"/>
</dbReference>
<dbReference type="OrthoDB" id="1706657at2759"/>
<organism evidence="16 17">
    <name type="scientific">Pyrrhoderma noxium</name>
    <dbReference type="NCBI Taxonomy" id="2282107"/>
    <lineage>
        <taxon>Eukaryota</taxon>
        <taxon>Fungi</taxon>
        <taxon>Dikarya</taxon>
        <taxon>Basidiomycota</taxon>
        <taxon>Agaricomycotina</taxon>
        <taxon>Agaricomycetes</taxon>
        <taxon>Hymenochaetales</taxon>
        <taxon>Hymenochaetaceae</taxon>
        <taxon>Pyrrhoderma</taxon>
    </lineage>
</organism>
<dbReference type="GO" id="GO:0000049">
    <property type="term" value="F:tRNA binding"/>
    <property type="evidence" value="ECO:0007669"/>
    <property type="project" value="InterPro"/>
</dbReference>
<dbReference type="SUPFAM" id="SSF50677">
    <property type="entry name" value="ValRS/IleRS/LeuRS editing domain"/>
    <property type="match status" value="1"/>
</dbReference>
<evidence type="ECO:0000256" key="2">
    <source>
        <dbReference type="ARBA" id="ARBA00005594"/>
    </source>
</evidence>
<dbReference type="NCBIfam" id="TIGR00392">
    <property type="entry name" value="ileS"/>
    <property type="match status" value="1"/>
</dbReference>
<dbReference type="EMBL" id="NBII01000005">
    <property type="protein sequence ID" value="PAV18753.1"/>
    <property type="molecule type" value="Genomic_DNA"/>
</dbReference>
<accession>A0A286UGN6</accession>
<feature type="domain" description="Methionyl/Valyl/Leucyl/Isoleucyl-tRNA synthetase anticodon-binding" evidence="15">
    <location>
        <begin position="699"/>
        <end position="854"/>
    </location>
</feature>
<dbReference type="InterPro" id="IPR009008">
    <property type="entry name" value="Val/Leu/Ile-tRNA-synth_edit"/>
</dbReference>
<dbReference type="FunCoup" id="A0A286UGN6">
    <property type="interactions" value="576"/>
</dbReference>
<keyword evidence="9 13" id="KW-0030">Aminoacyl-tRNA synthetase</keyword>
<dbReference type="FunFam" id="1.10.730.10:FF:000004">
    <property type="entry name" value="Isoleucyl-tRNA synthetase, cytoplasmic"/>
    <property type="match status" value="1"/>
</dbReference>
<dbReference type="InterPro" id="IPR014729">
    <property type="entry name" value="Rossmann-like_a/b/a_fold"/>
</dbReference>
<dbReference type="Pfam" id="PF19302">
    <property type="entry name" value="DUF5915"/>
    <property type="match status" value="1"/>
</dbReference>
<comment type="subcellular location">
    <subcellularLocation>
        <location evidence="1">Cytoplasm</location>
    </subcellularLocation>
</comment>
<dbReference type="Gene3D" id="1.10.730.10">
    <property type="entry name" value="Isoleucyl-tRNA Synthetase, Domain 1"/>
    <property type="match status" value="1"/>
</dbReference>
<comment type="similarity">
    <text evidence="2 13">Belongs to the class-I aminoacyl-tRNA synthetase family.</text>
</comment>
<dbReference type="InterPro" id="IPR002301">
    <property type="entry name" value="Ile-tRNA-ligase"/>
</dbReference>
<evidence type="ECO:0000256" key="9">
    <source>
        <dbReference type="ARBA" id="ARBA00023146"/>
    </source>
</evidence>
<dbReference type="Gene3D" id="3.40.50.620">
    <property type="entry name" value="HUPs"/>
    <property type="match status" value="2"/>
</dbReference>
<sequence length="1079" mass="124370">MASFPPHDISAPFNFPKEEEKVLAFWKEIDAFRTQLKLSEQRPPYSFYDGPPFATGLPHYGHLLAGTIKDIVTRHACGMGFYVERRFGWDTHGLPVEHEIDKKLQIRGKEDVMKMGIPAYNAECRAIVMRYAEEWKKTVERMGRWIDFENDYKTLNPSFMESIWWAFATLFDKGLVYRGLRVMPYSTGCTTPLSNFEAGLDYRDVQDPAVTVAFPLVNDRKTSLLAWTTTPWTLPSNLALCVHPKFKYIKIVDETRQENFIIHENLLRTLYKDPKKAKYKKIGEFLGADMIGWRYVPLFEYFTDQFEDKAFRVVADEYVTATDGTGIVHQAPAFGDDDHRIAISHGVIEPDEMPPCPVDDTGHFTKEVTDFKGMYFKDADKEIMKILKSKNRLIVQSTMTHSYPFCWRSHTPLMYRAIPAWFVRVQGAVDQLVANNRETRWVPQNVGDGRFGNWIANARDWNISRNRYWGTPVPLWVSDDFEEVVCIGSVAQLEELSGVSGIKDLHRESIDNITIPSKQGKGVLRRVEEVFDCWFESGSMPYAQQHYPFENKEKFEATFPADFVSEGIDQTRGWFYTLLVLSTHLFGKAPWKNLITTGLVLAENGKKMSKSLKNYPDPNIIINTYGADATRMFLVNSPIVRAENLRFREAGVRDVISRVLLPWLNSFRFFLGQVALHKKASGLEFKYDPHAKKSTNVMDRWILARCQSLIKLVREEMAAYRLYTIVPRLLDLVDELTNWYIRFNRKRLKGEEGLEDTVAALNTLFETLFTLCRTMSSYTPFLTENIYQSLRPFIPKDPSQPDTRSIHFLLFPEVKEEYFDETIERQVKRMQTIIELARNIRDRHTLSLKTPLKELVVFHSDEQYLADVKLLQRYLESELNVRDIVFTSDEKRAGVQYRAVADWAVLGRKLRKDLARVKNGLPSVSSEAVKAYTQTGKLTVDGIELVEGDLTVQRYVELSSEQGSYGSHTDNDVVVLLDVQIHPDLQSEWLAREMVNRVQKLRKKAGLQATDDVEVFYSFEDGAGADILEAVQKHTEYIQKSVRSVPKDVKEKGEGKKVLIEEEQEIAETKFKLTLAWSS</sequence>
<evidence type="ECO:0000256" key="3">
    <source>
        <dbReference type="ARBA" id="ARBA00013165"/>
    </source>
</evidence>
<dbReference type="STRING" id="2282107.A0A286UGN6"/>
<evidence type="ECO:0000256" key="12">
    <source>
        <dbReference type="ARBA" id="ARBA00069879"/>
    </source>
</evidence>
<evidence type="ECO:0000256" key="11">
    <source>
        <dbReference type="ARBA" id="ARBA00048359"/>
    </source>
</evidence>
<dbReference type="InterPro" id="IPR013155">
    <property type="entry name" value="M/V/L/I-tRNA-synth_anticd-bd"/>
</dbReference>
<dbReference type="FunFam" id="3.40.50.620:FF:000023">
    <property type="entry name" value="Isoleucyl-tRNA synthetase,cytoplasmic"/>
    <property type="match status" value="1"/>
</dbReference>
<dbReference type="InterPro" id="IPR009080">
    <property type="entry name" value="tRNAsynth_Ia_anticodon-bd"/>
</dbReference>
<evidence type="ECO:0000256" key="7">
    <source>
        <dbReference type="ARBA" id="ARBA00022840"/>
    </source>
</evidence>
<dbReference type="FunFam" id="3.90.740.10:FF:000044">
    <property type="entry name" value="Isoleucine--tRNA ligase"/>
    <property type="match status" value="1"/>
</dbReference>
<evidence type="ECO:0000256" key="6">
    <source>
        <dbReference type="ARBA" id="ARBA00022741"/>
    </source>
</evidence>
<dbReference type="EC" id="6.1.1.5" evidence="3"/>
<keyword evidence="6 13" id="KW-0547">Nucleotide-binding</keyword>
<reference evidence="16 17" key="1">
    <citation type="journal article" date="2017" name="Mol. Ecol.">
        <title>Comparative and population genomic landscape of Phellinus noxius: A hypervariable fungus causing root rot in trees.</title>
        <authorList>
            <person name="Chung C.L."/>
            <person name="Lee T.J."/>
            <person name="Akiba M."/>
            <person name="Lee H.H."/>
            <person name="Kuo T.H."/>
            <person name="Liu D."/>
            <person name="Ke H.M."/>
            <person name="Yokoi T."/>
            <person name="Roa M.B."/>
            <person name="Lu M.J."/>
            <person name="Chang Y.Y."/>
            <person name="Ann P.J."/>
            <person name="Tsai J.N."/>
            <person name="Chen C.Y."/>
            <person name="Tzean S.S."/>
            <person name="Ota Y."/>
            <person name="Hattori T."/>
            <person name="Sahashi N."/>
            <person name="Liou R.F."/>
            <person name="Kikuchi T."/>
            <person name="Tsai I.J."/>
        </authorList>
    </citation>
    <scope>NUCLEOTIDE SEQUENCE [LARGE SCALE GENOMIC DNA]</scope>
    <source>
        <strain evidence="16 17">FFPRI411160</strain>
    </source>
</reference>
<dbReference type="GO" id="GO:0005524">
    <property type="term" value="F:ATP binding"/>
    <property type="evidence" value="ECO:0007669"/>
    <property type="project" value="UniProtKB-KW"/>
</dbReference>
<evidence type="ECO:0000256" key="1">
    <source>
        <dbReference type="ARBA" id="ARBA00004496"/>
    </source>
</evidence>
<dbReference type="GO" id="GO:0002161">
    <property type="term" value="F:aminoacyl-tRNA deacylase activity"/>
    <property type="evidence" value="ECO:0007669"/>
    <property type="project" value="InterPro"/>
</dbReference>
<dbReference type="PANTHER" id="PTHR42780">
    <property type="entry name" value="SOLEUCYL-TRNA SYNTHETASE"/>
    <property type="match status" value="1"/>
</dbReference>
<keyword evidence="5 13" id="KW-0436">Ligase</keyword>
<dbReference type="GO" id="GO:0005737">
    <property type="term" value="C:cytoplasm"/>
    <property type="evidence" value="ECO:0007669"/>
    <property type="project" value="UniProtKB-SubCell"/>
</dbReference>
<dbReference type="GO" id="GO:0004822">
    <property type="term" value="F:isoleucine-tRNA ligase activity"/>
    <property type="evidence" value="ECO:0007669"/>
    <property type="project" value="UniProtKB-EC"/>
</dbReference>
<dbReference type="Pfam" id="PF00133">
    <property type="entry name" value="tRNA-synt_1"/>
    <property type="match status" value="1"/>
</dbReference>
<dbReference type="InterPro" id="IPR033709">
    <property type="entry name" value="Anticodon_Ile_ABEc"/>
</dbReference>
<keyword evidence="4" id="KW-0963">Cytoplasm</keyword>
<keyword evidence="7 13" id="KW-0067">ATP-binding</keyword>
<dbReference type="PROSITE" id="PS00178">
    <property type="entry name" value="AA_TRNA_LIGASE_I"/>
    <property type="match status" value="1"/>
</dbReference>
<dbReference type="PANTHER" id="PTHR42780:SF1">
    <property type="entry name" value="ISOLEUCINE--TRNA LIGASE, CYTOPLASMIC"/>
    <property type="match status" value="1"/>
</dbReference>
<dbReference type="CDD" id="cd00818">
    <property type="entry name" value="IleRS_core"/>
    <property type="match status" value="1"/>
</dbReference>
<keyword evidence="8 13" id="KW-0648">Protein biosynthesis</keyword>
<evidence type="ECO:0000256" key="4">
    <source>
        <dbReference type="ARBA" id="ARBA00022490"/>
    </source>
</evidence>
<dbReference type="InterPro" id="IPR001412">
    <property type="entry name" value="aa-tRNA-synth_I_CS"/>
</dbReference>
<comment type="caution">
    <text evidence="16">The sequence shown here is derived from an EMBL/GenBank/DDBJ whole genome shotgun (WGS) entry which is preliminary data.</text>
</comment>
<dbReference type="CDD" id="cd07961">
    <property type="entry name" value="Anticodon_Ia_Ile_ABEc"/>
    <property type="match status" value="1"/>
</dbReference>
<evidence type="ECO:0000256" key="8">
    <source>
        <dbReference type="ARBA" id="ARBA00022917"/>
    </source>
</evidence>
<dbReference type="Proteomes" id="UP000217199">
    <property type="component" value="Unassembled WGS sequence"/>
</dbReference>
<evidence type="ECO:0000256" key="10">
    <source>
        <dbReference type="ARBA" id="ARBA00032665"/>
    </source>
</evidence>
<proteinExistence type="inferred from homology"/>
<dbReference type="HAMAP" id="MF_02003">
    <property type="entry name" value="Ile_tRNA_synth_type2"/>
    <property type="match status" value="1"/>
</dbReference>
<evidence type="ECO:0000313" key="17">
    <source>
        <dbReference type="Proteomes" id="UP000217199"/>
    </source>
</evidence>
<dbReference type="AlphaFoldDB" id="A0A286UGN6"/>
<evidence type="ECO:0000256" key="5">
    <source>
        <dbReference type="ARBA" id="ARBA00022598"/>
    </source>
</evidence>
<comment type="catalytic activity">
    <reaction evidence="11">
        <text>tRNA(Ile) + L-isoleucine + ATP = L-isoleucyl-tRNA(Ile) + AMP + diphosphate</text>
        <dbReference type="Rhea" id="RHEA:11060"/>
        <dbReference type="Rhea" id="RHEA-COMP:9666"/>
        <dbReference type="Rhea" id="RHEA-COMP:9695"/>
        <dbReference type="ChEBI" id="CHEBI:30616"/>
        <dbReference type="ChEBI" id="CHEBI:33019"/>
        <dbReference type="ChEBI" id="CHEBI:58045"/>
        <dbReference type="ChEBI" id="CHEBI:78442"/>
        <dbReference type="ChEBI" id="CHEBI:78528"/>
        <dbReference type="ChEBI" id="CHEBI:456215"/>
        <dbReference type="EC" id="6.1.1.5"/>
    </reaction>
</comment>
<dbReference type="SUPFAM" id="SSF47323">
    <property type="entry name" value="Anticodon-binding domain of a subclass of class I aminoacyl-tRNA synthetases"/>
    <property type="match status" value="1"/>
</dbReference>
<feature type="domain" description="Aminoacyl-tRNA synthetase class Ia" evidence="14">
    <location>
        <begin position="22"/>
        <end position="645"/>
    </location>
</feature>
<dbReference type="PRINTS" id="PR00984">
    <property type="entry name" value="TRNASYNTHILE"/>
</dbReference>
<name>A0A286UGN6_9AGAM</name>
<dbReference type="InterPro" id="IPR002300">
    <property type="entry name" value="aa-tRNA-synth_Ia"/>
</dbReference>
<dbReference type="Pfam" id="PF08264">
    <property type="entry name" value="Anticodon_1"/>
    <property type="match status" value="1"/>
</dbReference>
<dbReference type="InParanoid" id="A0A286UGN6"/>